<keyword evidence="2" id="KW-1185">Reference proteome</keyword>
<evidence type="ECO:0000313" key="2">
    <source>
        <dbReference type="Proteomes" id="UP000033615"/>
    </source>
</evidence>
<organism evidence="1 2">
    <name type="scientific">Streptomyces antioxidans</name>
    <dbReference type="NCBI Taxonomy" id="1507734"/>
    <lineage>
        <taxon>Bacteria</taxon>
        <taxon>Bacillati</taxon>
        <taxon>Actinomycetota</taxon>
        <taxon>Actinomycetes</taxon>
        <taxon>Kitasatosporales</taxon>
        <taxon>Streptomycetaceae</taxon>
        <taxon>Streptomyces</taxon>
    </lineage>
</organism>
<accession>A0A1V4D7C2</accession>
<proteinExistence type="predicted"/>
<dbReference type="RefSeq" id="WP_046086153.1">
    <property type="nucleotide sequence ID" value="NZ_LAKD02000030.1"/>
</dbReference>
<sequence length="92" mass="9146">MAAAGHRPYATQLTAGEPVRAGAELLDASGDVVGQVITGADGSFGFVALTGDHCTVVGSGHAPATRQITVGGAAGTERRDVDFLLGHGDGEE</sequence>
<dbReference type="EMBL" id="LAKD02000030">
    <property type="protein sequence ID" value="OPF80477.1"/>
    <property type="molecule type" value="Genomic_DNA"/>
</dbReference>
<dbReference type="Proteomes" id="UP000033615">
    <property type="component" value="Unassembled WGS sequence"/>
</dbReference>
<reference evidence="1" key="1">
    <citation type="submission" date="2016-12" db="EMBL/GenBank/DDBJ databases">
        <title>Genome sequence of Streptomyces antioxidans MUSC 164.</title>
        <authorList>
            <person name="Lee L.-H."/>
            <person name="Ser H.-L."/>
        </authorList>
    </citation>
    <scope>NUCLEOTIDE SEQUENCE [LARGE SCALE GENOMIC DNA]</scope>
    <source>
        <strain evidence="1">MUSC 164</strain>
    </source>
</reference>
<dbReference type="AlphaFoldDB" id="A0A1V4D7C2"/>
<name>A0A1V4D7C2_9ACTN</name>
<comment type="caution">
    <text evidence="1">The sequence shown here is derived from an EMBL/GenBank/DDBJ whole genome shotgun (WGS) entry which is preliminary data.</text>
</comment>
<protein>
    <recommendedName>
        <fullName evidence="3">DUF1416 domain-containing protein</fullName>
    </recommendedName>
</protein>
<evidence type="ECO:0000313" key="1">
    <source>
        <dbReference type="EMBL" id="OPF80477.1"/>
    </source>
</evidence>
<gene>
    <name evidence="1" type="ORF">VT50_0212455</name>
</gene>
<evidence type="ECO:0008006" key="3">
    <source>
        <dbReference type="Google" id="ProtNLM"/>
    </source>
</evidence>